<accession>A0ABW3MUW7</accession>
<feature type="transmembrane region" description="Helical" evidence="2">
    <location>
        <begin position="38"/>
        <end position="58"/>
    </location>
</feature>
<comment type="caution">
    <text evidence="3">The sequence shown here is derived from an EMBL/GenBank/DDBJ whole genome shotgun (WGS) entry which is preliminary data.</text>
</comment>
<reference evidence="4" key="1">
    <citation type="journal article" date="2019" name="Int. J. Syst. Evol. Microbiol.">
        <title>The Global Catalogue of Microorganisms (GCM) 10K type strain sequencing project: providing services to taxonomists for standard genome sequencing and annotation.</title>
        <authorList>
            <consortium name="The Broad Institute Genomics Platform"/>
            <consortium name="The Broad Institute Genome Sequencing Center for Infectious Disease"/>
            <person name="Wu L."/>
            <person name="Ma J."/>
        </authorList>
    </citation>
    <scope>NUCLEOTIDE SEQUENCE [LARGE SCALE GENOMIC DNA]</scope>
    <source>
        <strain evidence="4">CCUG 57508</strain>
    </source>
</reference>
<feature type="transmembrane region" description="Helical" evidence="2">
    <location>
        <begin position="164"/>
        <end position="184"/>
    </location>
</feature>
<keyword evidence="4" id="KW-1185">Reference proteome</keyword>
<protein>
    <recommendedName>
        <fullName evidence="5">Succinate dehydrogenase</fullName>
    </recommendedName>
</protein>
<evidence type="ECO:0000256" key="1">
    <source>
        <dbReference type="SAM" id="MobiDB-lite"/>
    </source>
</evidence>
<feature type="transmembrane region" description="Helical" evidence="2">
    <location>
        <begin position="251"/>
        <end position="274"/>
    </location>
</feature>
<feature type="transmembrane region" description="Helical" evidence="2">
    <location>
        <begin position="190"/>
        <end position="210"/>
    </location>
</feature>
<name>A0ABW3MUW7_9MICO</name>
<keyword evidence="2" id="KW-1133">Transmembrane helix</keyword>
<gene>
    <name evidence="3" type="ORF">ACFQ2V_09255</name>
</gene>
<organism evidence="3 4">
    <name type="scientific">Terrabacter terrigena</name>
    <dbReference type="NCBI Taxonomy" id="574718"/>
    <lineage>
        <taxon>Bacteria</taxon>
        <taxon>Bacillati</taxon>
        <taxon>Actinomycetota</taxon>
        <taxon>Actinomycetes</taxon>
        <taxon>Micrococcales</taxon>
        <taxon>Intrasporangiaceae</taxon>
        <taxon>Terrabacter</taxon>
    </lineage>
</organism>
<feature type="region of interest" description="Disordered" evidence="1">
    <location>
        <begin position="1"/>
        <end position="26"/>
    </location>
</feature>
<proteinExistence type="predicted"/>
<dbReference type="Proteomes" id="UP001597046">
    <property type="component" value="Unassembled WGS sequence"/>
</dbReference>
<evidence type="ECO:0000313" key="3">
    <source>
        <dbReference type="EMBL" id="MFD1054488.1"/>
    </source>
</evidence>
<evidence type="ECO:0000313" key="4">
    <source>
        <dbReference type="Proteomes" id="UP001597046"/>
    </source>
</evidence>
<dbReference type="RefSeq" id="WP_386052390.1">
    <property type="nucleotide sequence ID" value="NZ_JBHTKH010000005.1"/>
</dbReference>
<evidence type="ECO:0008006" key="5">
    <source>
        <dbReference type="Google" id="ProtNLM"/>
    </source>
</evidence>
<evidence type="ECO:0000256" key="2">
    <source>
        <dbReference type="SAM" id="Phobius"/>
    </source>
</evidence>
<feature type="transmembrane region" description="Helical" evidence="2">
    <location>
        <begin position="103"/>
        <end position="124"/>
    </location>
</feature>
<keyword evidence="2" id="KW-0812">Transmembrane</keyword>
<feature type="compositionally biased region" description="Gly residues" evidence="1">
    <location>
        <begin position="11"/>
        <end position="22"/>
    </location>
</feature>
<dbReference type="EMBL" id="JBHTKH010000005">
    <property type="protein sequence ID" value="MFD1054488.1"/>
    <property type="molecule type" value="Genomic_DNA"/>
</dbReference>
<sequence>MSGTTLDPGSRSGGSMDGGVGSPGRAQIPSRTLRADRWWVQPVVTFTLLTLWLLYALVRTASQRAYFVEDYHYLSPFSSPCVSASCVPAARDFGTWFGEFPPFVPFALLVLPFLLGFRLTCYYYRKAYYRAFWLSPPACAVAEPHARYSGETRFPLILQNVHRYFFYAAVVVSAINTYDAVKAFHGKDGGFGIGLGTLIMVVNVALLWLYTASCHSCRHLVGGRLKHFSRHPLRYRAWTVVSRLNTRHMQLAWTTLGTLMLTDLYIALVASGALTDLRFYN</sequence>
<keyword evidence="2" id="KW-0472">Membrane</keyword>